<accession>T1DVJ1</accession>
<dbReference type="Gene3D" id="3.40.640.10">
    <property type="entry name" value="Type I PLP-dependent aspartate aminotransferase-like (Major domain)"/>
    <property type="match status" value="1"/>
</dbReference>
<reference evidence="6 7" key="1">
    <citation type="journal article" date="2013" name="Genome Announc.">
        <title>Draft Genome Sequence of Helicobacter fennelliae Strain MRY12-0050, Isolated from a Bacteremia Patient.</title>
        <authorList>
            <person name="Rimbara E."/>
            <person name="Matsui M."/>
            <person name="Mori S."/>
            <person name="Suzuki S."/>
            <person name="Suzuki M."/>
            <person name="Kim H."/>
            <person name="Sekizuka T."/>
            <person name="Kuroda M."/>
            <person name="Shibayama K."/>
        </authorList>
    </citation>
    <scope>NUCLEOTIDE SEQUENCE [LARGE SCALE GENOMIC DNA]</scope>
    <source>
        <strain evidence="6 7">MRY12-0050</strain>
    </source>
</reference>
<dbReference type="InterPro" id="IPR015422">
    <property type="entry name" value="PyrdxlP-dep_Trfase_small"/>
</dbReference>
<dbReference type="Pfam" id="PF01041">
    <property type="entry name" value="DegT_DnrJ_EryC1"/>
    <property type="match status" value="1"/>
</dbReference>
<evidence type="ECO:0000256" key="3">
    <source>
        <dbReference type="PIRSR" id="PIRSR000390-1"/>
    </source>
</evidence>
<organism evidence="6 7">
    <name type="scientific">Helicobacter fennelliae MRY12-0050</name>
    <dbReference type="NCBI Taxonomy" id="1325130"/>
    <lineage>
        <taxon>Bacteria</taxon>
        <taxon>Pseudomonadati</taxon>
        <taxon>Campylobacterota</taxon>
        <taxon>Epsilonproteobacteria</taxon>
        <taxon>Campylobacterales</taxon>
        <taxon>Helicobacteraceae</taxon>
        <taxon>Helicobacter</taxon>
    </lineage>
</organism>
<dbReference type="Gene3D" id="3.90.1150.10">
    <property type="entry name" value="Aspartate Aminotransferase, domain 1"/>
    <property type="match status" value="1"/>
</dbReference>
<dbReference type="PANTHER" id="PTHR30244">
    <property type="entry name" value="TRANSAMINASE"/>
    <property type="match status" value="1"/>
</dbReference>
<evidence type="ECO:0000256" key="1">
    <source>
        <dbReference type="ARBA" id="ARBA00022898"/>
    </source>
</evidence>
<dbReference type="GO" id="GO:0030170">
    <property type="term" value="F:pyridoxal phosphate binding"/>
    <property type="evidence" value="ECO:0007669"/>
    <property type="project" value="TreeGrafter"/>
</dbReference>
<proteinExistence type="inferred from homology"/>
<dbReference type="InterPro" id="IPR015421">
    <property type="entry name" value="PyrdxlP-dep_Trfase_major"/>
</dbReference>
<dbReference type="eggNOG" id="COG0399">
    <property type="taxonomic scope" value="Bacteria"/>
</dbReference>
<feature type="modified residue" description="N6-(pyridoxal phosphate)lysine" evidence="4">
    <location>
        <position position="210"/>
    </location>
</feature>
<keyword evidence="6" id="KW-0032">Aminotransferase</keyword>
<protein>
    <submittedName>
        <fullName evidence="6">Putative aminotransferase</fullName>
    </submittedName>
</protein>
<evidence type="ECO:0000256" key="5">
    <source>
        <dbReference type="RuleBase" id="RU004508"/>
    </source>
</evidence>
<dbReference type="GO" id="GO:0000271">
    <property type="term" value="P:polysaccharide biosynthetic process"/>
    <property type="evidence" value="ECO:0007669"/>
    <property type="project" value="TreeGrafter"/>
</dbReference>
<keyword evidence="6" id="KW-0808">Transferase</keyword>
<sequence length="411" mass="46218">MKVDFLDLKAQFSDIKEEVMEGISEVLESGEFVLGRALLEFEQEFSDFIFAQETKNPSTNIDIDEAIHSRIQHMYKQNYCVGVGNGCDALEIALRALELPQGSEVIIPANTYFACAEAVLNAGLKLAIVDCEDDGGFVPKTSMLSAESRAIIAVHLYGKVLELESFESFAKAHNLKLIEDCAQAHGGVDRHGRKVGSIGDVGCFSFYPAKNLGAYGDGGAIVSKDMALLHRARQIANHGQVYENSIPNPHWQKNNHIYIGRNSRLDCVQAKILHIKLKNLQYHNTYRVRCAREYNHFLEEFSFLRLPDAFAQSIWHLFVVECQHKAQGRRDEIMAFLKEHNIECAVHYPHALSDIEVLKNNPQVRIQSTPNASRRAANILSLPIGEHLSMEHVEYIASVIKELESRFHSLS</sequence>
<dbReference type="RefSeq" id="WP_023947669.1">
    <property type="nucleotide sequence ID" value="NZ_BASD01000009.1"/>
</dbReference>
<dbReference type="OrthoDB" id="9766188at2"/>
<keyword evidence="1 4" id="KW-0663">Pyridoxal phosphate</keyword>
<evidence type="ECO:0000256" key="4">
    <source>
        <dbReference type="PIRSR" id="PIRSR000390-2"/>
    </source>
</evidence>
<dbReference type="GO" id="GO:0008483">
    <property type="term" value="F:transaminase activity"/>
    <property type="evidence" value="ECO:0007669"/>
    <property type="project" value="UniProtKB-KW"/>
</dbReference>
<gene>
    <name evidence="6" type="ORF">HFN_2200</name>
</gene>
<feature type="active site" description="Proton acceptor" evidence="3">
    <location>
        <position position="210"/>
    </location>
</feature>
<dbReference type="EMBL" id="BASD01000009">
    <property type="protein sequence ID" value="GAD18788.1"/>
    <property type="molecule type" value="Genomic_DNA"/>
</dbReference>
<dbReference type="STRING" id="1325130.HFN_2200"/>
<dbReference type="PANTHER" id="PTHR30244:SF36">
    <property type="entry name" value="3-OXO-GLUCOSE-6-PHOSPHATE:GLUTAMATE AMINOTRANSFERASE"/>
    <property type="match status" value="1"/>
</dbReference>
<evidence type="ECO:0000313" key="6">
    <source>
        <dbReference type="EMBL" id="GAD18788.1"/>
    </source>
</evidence>
<dbReference type="InterPro" id="IPR015424">
    <property type="entry name" value="PyrdxlP-dep_Trfase"/>
</dbReference>
<dbReference type="AlphaFoldDB" id="T1DVJ1"/>
<dbReference type="CDD" id="cd00616">
    <property type="entry name" value="AHBA_syn"/>
    <property type="match status" value="1"/>
</dbReference>
<dbReference type="SUPFAM" id="SSF53383">
    <property type="entry name" value="PLP-dependent transferases"/>
    <property type="match status" value="1"/>
</dbReference>
<dbReference type="PIRSF" id="PIRSF000390">
    <property type="entry name" value="PLP_StrS"/>
    <property type="match status" value="1"/>
</dbReference>
<name>T1DVJ1_9HELI</name>
<comment type="similarity">
    <text evidence="2 5">Belongs to the DegT/DnrJ/EryC1 family.</text>
</comment>
<evidence type="ECO:0000256" key="2">
    <source>
        <dbReference type="ARBA" id="ARBA00037999"/>
    </source>
</evidence>
<comment type="caution">
    <text evidence="6">The sequence shown here is derived from an EMBL/GenBank/DDBJ whole genome shotgun (WGS) entry which is preliminary data.</text>
</comment>
<dbReference type="InterPro" id="IPR000653">
    <property type="entry name" value="DegT/StrS_aminotransferase"/>
</dbReference>
<keyword evidence="7" id="KW-1185">Reference proteome</keyword>
<dbReference type="Proteomes" id="UP000018143">
    <property type="component" value="Unassembled WGS sequence"/>
</dbReference>
<evidence type="ECO:0000313" key="7">
    <source>
        <dbReference type="Proteomes" id="UP000018143"/>
    </source>
</evidence>